<dbReference type="EMBL" id="JAFMYV010000001">
    <property type="protein sequence ID" value="MBO0935530.1"/>
    <property type="molecule type" value="Genomic_DNA"/>
</dbReference>
<organism evidence="2 3">
    <name type="scientific">Fibrella rubiginis</name>
    <dbReference type="NCBI Taxonomy" id="2817060"/>
    <lineage>
        <taxon>Bacteria</taxon>
        <taxon>Pseudomonadati</taxon>
        <taxon>Bacteroidota</taxon>
        <taxon>Cytophagia</taxon>
        <taxon>Cytophagales</taxon>
        <taxon>Spirosomataceae</taxon>
        <taxon>Fibrella</taxon>
    </lineage>
</organism>
<evidence type="ECO:0000313" key="2">
    <source>
        <dbReference type="EMBL" id="MBO0935530.1"/>
    </source>
</evidence>
<feature type="chain" id="PRO_5037498075" evidence="1">
    <location>
        <begin position="20"/>
        <end position="122"/>
    </location>
</feature>
<keyword evidence="3" id="KW-1185">Reference proteome</keyword>
<name>A0A939K4L6_9BACT</name>
<keyword evidence="1" id="KW-0732">Signal</keyword>
<reference evidence="2" key="1">
    <citation type="submission" date="2021-03" db="EMBL/GenBank/DDBJ databases">
        <title>Fibrella sp. HMF5335 genome sequencing and assembly.</title>
        <authorList>
            <person name="Kang H."/>
            <person name="Kim H."/>
            <person name="Bae S."/>
            <person name="Joh K."/>
        </authorList>
    </citation>
    <scope>NUCLEOTIDE SEQUENCE</scope>
    <source>
        <strain evidence="2">HMF5335</strain>
    </source>
</reference>
<feature type="signal peptide" evidence="1">
    <location>
        <begin position="1"/>
        <end position="19"/>
    </location>
</feature>
<protein>
    <submittedName>
        <fullName evidence="2">T9SS C-terminal target domain-containing protein</fullName>
    </submittedName>
</protein>
<dbReference type="RefSeq" id="WP_207363077.1">
    <property type="nucleotide sequence ID" value="NZ_JAFMYV010000001.1"/>
</dbReference>
<accession>A0A939K4L6</accession>
<evidence type="ECO:0000256" key="1">
    <source>
        <dbReference type="SAM" id="SignalP"/>
    </source>
</evidence>
<dbReference type="AlphaFoldDB" id="A0A939K4L6"/>
<comment type="caution">
    <text evidence="2">The sequence shown here is derived from an EMBL/GenBank/DDBJ whole genome shotgun (WGS) entry which is preliminary data.</text>
</comment>
<proteinExistence type="predicted"/>
<gene>
    <name evidence="2" type="ORF">J2I47_03115</name>
</gene>
<dbReference type="Proteomes" id="UP000664034">
    <property type="component" value="Unassembled WGS sequence"/>
</dbReference>
<evidence type="ECO:0000313" key="3">
    <source>
        <dbReference type="Proteomes" id="UP000664034"/>
    </source>
</evidence>
<sequence length="122" mass="13048">MKKVIVLMLGLVASTASFAQQVAPEGTVAATPQTNMFITADQKIKLFVEALPATARITLSDAAGHALYAIRVPLNHGYGQQFDISNLGVGLYRLTVSTAAKTTTNTFVIQPLQPQTFIVQQS</sequence>